<reference evidence="1 2" key="1">
    <citation type="submission" date="2020-03" db="EMBL/GenBank/DDBJ databases">
        <title>Characterization of ganglioside-mimicking enterococci.</title>
        <authorList>
            <person name="Patry R.T."/>
            <person name="Nothaft H."/>
            <person name="Bridger R."/>
            <person name="Shajahan A."/>
            <person name="Huynh S."/>
            <person name="Sanchez S."/>
            <person name="Azadi P."/>
            <person name="Cooper K."/>
            <person name="Miller W.G."/>
            <person name="Parker C.T."/>
            <person name="Wells L."/>
            <person name="Szymanski C.M."/>
        </authorList>
    </citation>
    <scope>NUCLEOTIDE SEQUENCE [LARGE SCALE GENOMIC DNA]</scope>
    <source>
        <strain evidence="1 2">EGM181</strain>
    </source>
</reference>
<name>A0AAE7MP19_ENTGA</name>
<dbReference type="AlphaFoldDB" id="A0AAE7MP19"/>
<dbReference type="InterPro" id="IPR036086">
    <property type="entry name" value="ParB/Sulfiredoxin_sf"/>
</dbReference>
<organism evidence="1 2">
    <name type="scientific">Enterococcus gallinarum</name>
    <dbReference type="NCBI Taxonomy" id="1353"/>
    <lineage>
        <taxon>Bacteria</taxon>
        <taxon>Bacillati</taxon>
        <taxon>Bacillota</taxon>
        <taxon>Bacilli</taxon>
        <taxon>Lactobacillales</taxon>
        <taxon>Enterococcaceae</taxon>
        <taxon>Enterococcus</taxon>
    </lineage>
</organism>
<gene>
    <name evidence="1" type="ORF">EGM181_06775</name>
</gene>
<protein>
    <submittedName>
        <fullName evidence="1">ParB N-terminal domain-containing protein</fullName>
    </submittedName>
</protein>
<dbReference type="EMBL" id="CP050485">
    <property type="protein sequence ID" value="QOG26968.1"/>
    <property type="molecule type" value="Genomic_DNA"/>
</dbReference>
<sequence length="282" mass="32468">MTEKRVFSELSQGNVFVSGVSVNNVYRTDDYSIFQFSKFNRNILLRKEMLQQAKEGFLSPIIVNENLMVIDGQHRLKASEQVGVPVEFIIKPGLNEHDIVRMNTVQKPWSLKNFIEAFANQGEEEYIKLVNLLNQNYADTTSVLVVSTNTTTLGGLNKRNIQDGEFKFFNYEKAIEFLTWYKNEFRKRTNTPVKSKVCIALWGIYQIEGIDLNRVILKTNQDVEFVENIKTATMNQTDATRQFIDRYNAKLSKKSGRAIEYYISSKGNVVVESKKADWATVD</sequence>
<accession>A0AAE7MP19</accession>
<dbReference type="SUPFAM" id="SSF110849">
    <property type="entry name" value="ParB/Sulfiredoxin"/>
    <property type="match status" value="1"/>
</dbReference>
<proteinExistence type="predicted"/>
<dbReference type="Proteomes" id="UP000516696">
    <property type="component" value="Chromosome"/>
</dbReference>
<evidence type="ECO:0000313" key="2">
    <source>
        <dbReference type="Proteomes" id="UP000516696"/>
    </source>
</evidence>
<dbReference type="Gene3D" id="3.90.1530.10">
    <property type="entry name" value="Conserved hypothetical protein from pyrococcus furiosus pfu- 392566-001, ParB domain"/>
    <property type="match status" value="1"/>
</dbReference>
<evidence type="ECO:0000313" key="1">
    <source>
        <dbReference type="EMBL" id="QOG26968.1"/>
    </source>
</evidence>
<dbReference type="RefSeq" id="WP_192189537.1">
    <property type="nucleotide sequence ID" value="NZ_CP050485.1"/>
</dbReference>